<evidence type="ECO:0000256" key="1">
    <source>
        <dbReference type="ARBA" id="ARBA00022723"/>
    </source>
</evidence>
<evidence type="ECO:0000313" key="3">
    <source>
        <dbReference type="EMBL" id="SVC54343.1"/>
    </source>
</evidence>
<evidence type="ECO:0000259" key="2">
    <source>
        <dbReference type="PROSITE" id="PS50846"/>
    </source>
</evidence>
<dbReference type="InterPro" id="IPR006121">
    <property type="entry name" value="HMA_dom"/>
</dbReference>
<gene>
    <name evidence="3" type="ORF">METZ01_LOCUS307197</name>
</gene>
<name>A0A382MZB4_9ZZZZ</name>
<keyword evidence="1" id="KW-0479">Metal-binding</keyword>
<dbReference type="CDD" id="cd00371">
    <property type="entry name" value="HMA"/>
    <property type="match status" value="1"/>
</dbReference>
<dbReference type="Gene3D" id="3.30.70.100">
    <property type="match status" value="1"/>
</dbReference>
<sequence length="41" mass="4082">MATTVVLPVKGMTCGACSARVGRGLSELDGVDSATVNLATE</sequence>
<dbReference type="PROSITE" id="PS50846">
    <property type="entry name" value="HMA_2"/>
    <property type="match status" value="1"/>
</dbReference>
<dbReference type="Pfam" id="PF00403">
    <property type="entry name" value="HMA"/>
    <property type="match status" value="1"/>
</dbReference>
<reference evidence="3" key="1">
    <citation type="submission" date="2018-05" db="EMBL/GenBank/DDBJ databases">
        <authorList>
            <person name="Lanie J.A."/>
            <person name="Ng W.-L."/>
            <person name="Kazmierczak K.M."/>
            <person name="Andrzejewski T.M."/>
            <person name="Davidsen T.M."/>
            <person name="Wayne K.J."/>
            <person name="Tettelin H."/>
            <person name="Glass J.I."/>
            <person name="Rusch D."/>
            <person name="Podicherti R."/>
            <person name="Tsui H.-C.T."/>
            <person name="Winkler M.E."/>
        </authorList>
    </citation>
    <scope>NUCLEOTIDE SEQUENCE</scope>
</reference>
<dbReference type="GO" id="GO:0046872">
    <property type="term" value="F:metal ion binding"/>
    <property type="evidence" value="ECO:0007669"/>
    <property type="project" value="UniProtKB-KW"/>
</dbReference>
<proteinExistence type="predicted"/>
<organism evidence="3">
    <name type="scientific">marine metagenome</name>
    <dbReference type="NCBI Taxonomy" id="408172"/>
    <lineage>
        <taxon>unclassified sequences</taxon>
        <taxon>metagenomes</taxon>
        <taxon>ecological metagenomes</taxon>
    </lineage>
</organism>
<dbReference type="EMBL" id="UINC01096998">
    <property type="protein sequence ID" value="SVC54343.1"/>
    <property type="molecule type" value="Genomic_DNA"/>
</dbReference>
<dbReference type="SUPFAM" id="SSF55008">
    <property type="entry name" value="HMA, heavy metal-associated domain"/>
    <property type="match status" value="1"/>
</dbReference>
<dbReference type="InterPro" id="IPR017969">
    <property type="entry name" value="Heavy-metal-associated_CS"/>
</dbReference>
<accession>A0A382MZB4</accession>
<dbReference type="AlphaFoldDB" id="A0A382MZB4"/>
<feature type="non-terminal residue" evidence="3">
    <location>
        <position position="41"/>
    </location>
</feature>
<dbReference type="PROSITE" id="PS01047">
    <property type="entry name" value="HMA_1"/>
    <property type="match status" value="1"/>
</dbReference>
<dbReference type="InterPro" id="IPR036163">
    <property type="entry name" value="HMA_dom_sf"/>
</dbReference>
<feature type="domain" description="HMA" evidence="2">
    <location>
        <begin position="3"/>
        <end position="41"/>
    </location>
</feature>
<protein>
    <recommendedName>
        <fullName evidence="2">HMA domain-containing protein</fullName>
    </recommendedName>
</protein>